<reference evidence="2 3" key="1">
    <citation type="submission" date="2014-04" db="EMBL/GenBank/DDBJ databases">
        <authorList>
            <consortium name="DOE Joint Genome Institute"/>
            <person name="Kuo A."/>
            <person name="Kohler A."/>
            <person name="Jargeat P."/>
            <person name="Nagy L.G."/>
            <person name="Floudas D."/>
            <person name="Copeland A."/>
            <person name="Barry K.W."/>
            <person name="Cichocki N."/>
            <person name="Veneault-Fourrey C."/>
            <person name="LaButti K."/>
            <person name="Lindquist E.A."/>
            <person name="Lipzen A."/>
            <person name="Lundell T."/>
            <person name="Morin E."/>
            <person name="Murat C."/>
            <person name="Sun H."/>
            <person name="Tunlid A."/>
            <person name="Henrissat B."/>
            <person name="Grigoriev I.V."/>
            <person name="Hibbett D.S."/>
            <person name="Martin F."/>
            <person name="Nordberg H.P."/>
            <person name="Cantor M.N."/>
            <person name="Hua S.X."/>
        </authorList>
    </citation>
    <scope>NUCLEOTIDE SEQUENCE [LARGE SCALE GENOMIC DNA]</scope>
    <source>
        <strain evidence="2 3">Ve08.2h10</strain>
    </source>
</reference>
<dbReference type="EMBL" id="KN829126">
    <property type="protein sequence ID" value="KIK74144.1"/>
    <property type="molecule type" value="Genomic_DNA"/>
</dbReference>
<accession>A0A0D0D2K2</accession>
<proteinExistence type="predicted"/>
<sequence>MSSQHGIFNQKLSVCSTLLMCSAPLTPMTSHSIQAAAGPTSHNNTIALHTGFLTQALQSASTNCCLDIIKAPQGPFYHKLIKVFDNVTPEEYNTLSLLTSKDHRYCFSAKLIYHPDLSQIVAMVPYEIHEITMNNFSKHVCNLLQPFQLSDDMDVMAIVIPDFHLSLCSLHNYGGQALIPWWVSECGFSSTVTTMLCQLDFNHTTSVVTLDPVVMGGVTWVENKLIKLHISVFPNMQMDTVNQLLNLATKCLFLKIASMMEEWYNQLPPVNNSNDLPPGGPGGPGPGGLGPGGPGVPGPPRKQPSTPKPSPSRK</sequence>
<feature type="compositionally biased region" description="Pro residues" evidence="1">
    <location>
        <begin position="294"/>
        <end position="314"/>
    </location>
</feature>
<dbReference type="HOGENOM" id="CLU_044744_0_0_1"/>
<dbReference type="OrthoDB" id="2677403at2759"/>
<organism evidence="2 3">
    <name type="scientific">Paxillus rubicundulus Ve08.2h10</name>
    <dbReference type="NCBI Taxonomy" id="930991"/>
    <lineage>
        <taxon>Eukaryota</taxon>
        <taxon>Fungi</taxon>
        <taxon>Dikarya</taxon>
        <taxon>Basidiomycota</taxon>
        <taxon>Agaricomycotina</taxon>
        <taxon>Agaricomycetes</taxon>
        <taxon>Agaricomycetidae</taxon>
        <taxon>Boletales</taxon>
        <taxon>Paxilineae</taxon>
        <taxon>Paxillaceae</taxon>
        <taxon>Paxillus</taxon>
    </lineage>
</organism>
<protein>
    <submittedName>
        <fullName evidence="2">Uncharacterized protein</fullName>
    </submittedName>
</protein>
<reference evidence="3" key="2">
    <citation type="submission" date="2015-01" db="EMBL/GenBank/DDBJ databases">
        <title>Evolutionary Origins and Diversification of the Mycorrhizal Mutualists.</title>
        <authorList>
            <consortium name="DOE Joint Genome Institute"/>
            <consortium name="Mycorrhizal Genomics Consortium"/>
            <person name="Kohler A."/>
            <person name="Kuo A."/>
            <person name="Nagy L.G."/>
            <person name="Floudas D."/>
            <person name="Copeland A."/>
            <person name="Barry K.W."/>
            <person name="Cichocki N."/>
            <person name="Veneault-Fourrey C."/>
            <person name="LaButti K."/>
            <person name="Lindquist E.A."/>
            <person name="Lipzen A."/>
            <person name="Lundell T."/>
            <person name="Morin E."/>
            <person name="Murat C."/>
            <person name="Riley R."/>
            <person name="Ohm R."/>
            <person name="Sun H."/>
            <person name="Tunlid A."/>
            <person name="Henrissat B."/>
            <person name="Grigoriev I.V."/>
            <person name="Hibbett D.S."/>
            <person name="Martin F."/>
        </authorList>
    </citation>
    <scope>NUCLEOTIDE SEQUENCE [LARGE SCALE GENOMIC DNA]</scope>
    <source>
        <strain evidence="3">Ve08.2h10</strain>
    </source>
</reference>
<evidence type="ECO:0000313" key="3">
    <source>
        <dbReference type="Proteomes" id="UP000054538"/>
    </source>
</evidence>
<gene>
    <name evidence="2" type="ORF">PAXRUDRAFT_37050</name>
</gene>
<dbReference type="Proteomes" id="UP000054538">
    <property type="component" value="Unassembled WGS sequence"/>
</dbReference>
<evidence type="ECO:0000256" key="1">
    <source>
        <dbReference type="SAM" id="MobiDB-lite"/>
    </source>
</evidence>
<keyword evidence="3" id="KW-1185">Reference proteome</keyword>
<name>A0A0D0D2K2_9AGAM</name>
<evidence type="ECO:0000313" key="2">
    <source>
        <dbReference type="EMBL" id="KIK74144.1"/>
    </source>
</evidence>
<feature type="region of interest" description="Disordered" evidence="1">
    <location>
        <begin position="270"/>
        <end position="314"/>
    </location>
</feature>
<dbReference type="AlphaFoldDB" id="A0A0D0D2K2"/>
<dbReference type="InParanoid" id="A0A0D0D2K2"/>